<protein>
    <submittedName>
        <fullName evidence="2">Uncharacterized protein</fullName>
    </submittedName>
</protein>
<organism evidence="2 3">
    <name type="scientific">Caerostris extrusa</name>
    <name type="common">Bark spider</name>
    <name type="synonym">Caerostris bankana</name>
    <dbReference type="NCBI Taxonomy" id="172846"/>
    <lineage>
        <taxon>Eukaryota</taxon>
        <taxon>Metazoa</taxon>
        <taxon>Ecdysozoa</taxon>
        <taxon>Arthropoda</taxon>
        <taxon>Chelicerata</taxon>
        <taxon>Arachnida</taxon>
        <taxon>Araneae</taxon>
        <taxon>Araneomorphae</taxon>
        <taxon>Entelegynae</taxon>
        <taxon>Araneoidea</taxon>
        <taxon>Araneidae</taxon>
        <taxon>Caerostris</taxon>
    </lineage>
</organism>
<name>A0AAV4TKD1_CAEEX</name>
<dbReference type="EMBL" id="BPLR01011335">
    <property type="protein sequence ID" value="GIY45881.1"/>
    <property type="molecule type" value="Genomic_DNA"/>
</dbReference>
<comment type="caution">
    <text evidence="2">The sequence shown here is derived from an EMBL/GenBank/DDBJ whole genome shotgun (WGS) entry which is preliminary data.</text>
</comment>
<gene>
    <name evidence="2" type="ORF">CEXT_9681</name>
</gene>
<dbReference type="Proteomes" id="UP001054945">
    <property type="component" value="Unassembled WGS sequence"/>
</dbReference>
<feature type="region of interest" description="Disordered" evidence="1">
    <location>
        <begin position="18"/>
        <end position="49"/>
    </location>
</feature>
<sequence length="105" mass="12207">MLEHHGFIWGGVRRDHRTTDLSCRPRQAEDGPQNAPPPPVAYPSLQRDFPPAVGPRPAVKEKFIFFSALTFFYSRPHLRYNLRRKKNTKKLETIKLTSDIEDFSN</sequence>
<dbReference type="AlphaFoldDB" id="A0AAV4TKD1"/>
<keyword evidence="3" id="KW-1185">Reference proteome</keyword>
<evidence type="ECO:0000256" key="1">
    <source>
        <dbReference type="SAM" id="MobiDB-lite"/>
    </source>
</evidence>
<accession>A0AAV4TKD1</accession>
<reference evidence="2 3" key="1">
    <citation type="submission" date="2021-06" db="EMBL/GenBank/DDBJ databases">
        <title>Caerostris extrusa draft genome.</title>
        <authorList>
            <person name="Kono N."/>
            <person name="Arakawa K."/>
        </authorList>
    </citation>
    <scope>NUCLEOTIDE SEQUENCE [LARGE SCALE GENOMIC DNA]</scope>
</reference>
<proteinExistence type="predicted"/>
<evidence type="ECO:0000313" key="3">
    <source>
        <dbReference type="Proteomes" id="UP001054945"/>
    </source>
</evidence>
<evidence type="ECO:0000313" key="2">
    <source>
        <dbReference type="EMBL" id="GIY45881.1"/>
    </source>
</evidence>